<dbReference type="Gene3D" id="1.10.390.10">
    <property type="entry name" value="Neutral Protease Domain 2"/>
    <property type="match status" value="1"/>
</dbReference>
<dbReference type="GO" id="GO:0070006">
    <property type="term" value="F:metalloaminopeptidase activity"/>
    <property type="evidence" value="ECO:0007669"/>
    <property type="project" value="TreeGrafter"/>
</dbReference>
<evidence type="ECO:0000256" key="3">
    <source>
        <dbReference type="ARBA" id="ARBA00010136"/>
    </source>
</evidence>
<comment type="cofactor">
    <cofactor evidence="2">
        <name>Zn(2+)</name>
        <dbReference type="ChEBI" id="CHEBI:29105"/>
    </cofactor>
</comment>
<keyword evidence="9" id="KW-0378">Hydrolase</keyword>
<dbReference type="Proteomes" id="UP000076420">
    <property type="component" value="Unassembled WGS sequence"/>
</dbReference>
<evidence type="ECO:0000256" key="10">
    <source>
        <dbReference type="ARBA" id="ARBA00022833"/>
    </source>
</evidence>
<evidence type="ECO:0000256" key="8">
    <source>
        <dbReference type="ARBA" id="ARBA00022723"/>
    </source>
</evidence>
<dbReference type="Pfam" id="PF01433">
    <property type="entry name" value="Peptidase_M1"/>
    <property type="match status" value="1"/>
</dbReference>
<dbReference type="AlphaFoldDB" id="A0A2C9LKU1"/>
<evidence type="ECO:0000313" key="14">
    <source>
        <dbReference type="EnsemblMetazoa" id="BGLB032101-PA"/>
    </source>
</evidence>
<dbReference type="InterPro" id="IPR050344">
    <property type="entry name" value="Peptidase_M1_aminopeptidases"/>
</dbReference>
<dbReference type="GO" id="GO:0043171">
    <property type="term" value="P:peptide catabolic process"/>
    <property type="evidence" value="ECO:0007669"/>
    <property type="project" value="TreeGrafter"/>
</dbReference>
<keyword evidence="10" id="KW-0862">Zinc</keyword>
<evidence type="ECO:0000256" key="6">
    <source>
        <dbReference type="ARBA" id="ARBA00022438"/>
    </source>
</evidence>
<comment type="subunit">
    <text evidence="4">Homodimer; disulfide-linked.</text>
</comment>
<evidence type="ECO:0000256" key="7">
    <source>
        <dbReference type="ARBA" id="ARBA00022670"/>
    </source>
</evidence>
<dbReference type="GO" id="GO:0004230">
    <property type="term" value="F:glutamyl aminopeptidase activity"/>
    <property type="evidence" value="ECO:0007669"/>
    <property type="project" value="UniProtKB-EC"/>
</dbReference>
<evidence type="ECO:0000256" key="5">
    <source>
        <dbReference type="ARBA" id="ARBA00012567"/>
    </source>
</evidence>
<dbReference type="InterPro" id="IPR014782">
    <property type="entry name" value="Peptidase_M1_dom"/>
</dbReference>
<dbReference type="GO" id="GO:0006508">
    <property type="term" value="P:proteolysis"/>
    <property type="evidence" value="ECO:0007669"/>
    <property type="project" value="UniProtKB-KW"/>
</dbReference>
<dbReference type="InterPro" id="IPR001930">
    <property type="entry name" value="Peptidase_M1"/>
</dbReference>
<dbReference type="GO" id="GO:0005615">
    <property type="term" value="C:extracellular space"/>
    <property type="evidence" value="ECO:0007669"/>
    <property type="project" value="TreeGrafter"/>
</dbReference>
<dbReference type="PANTHER" id="PTHR11533">
    <property type="entry name" value="PROTEASE M1 ZINC METALLOPROTEASE"/>
    <property type="match status" value="1"/>
</dbReference>
<organism evidence="14 15">
    <name type="scientific">Biomphalaria glabrata</name>
    <name type="common">Bloodfluke planorb</name>
    <name type="synonym">Freshwater snail</name>
    <dbReference type="NCBI Taxonomy" id="6526"/>
    <lineage>
        <taxon>Eukaryota</taxon>
        <taxon>Metazoa</taxon>
        <taxon>Spiralia</taxon>
        <taxon>Lophotrochozoa</taxon>
        <taxon>Mollusca</taxon>
        <taxon>Gastropoda</taxon>
        <taxon>Heterobranchia</taxon>
        <taxon>Euthyneura</taxon>
        <taxon>Panpulmonata</taxon>
        <taxon>Hygrophila</taxon>
        <taxon>Lymnaeoidea</taxon>
        <taxon>Planorbidae</taxon>
        <taxon>Biomphalaria</taxon>
    </lineage>
</organism>
<protein>
    <recommendedName>
        <fullName evidence="5">glutamyl aminopeptidase</fullName>
        <ecNumber evidence="5">3.4.11.7</ecNumber>
    </recommendedName>
</protein>
<proteinExistence type="inferred from homology"/>
<dbReference type="GO" id="GO:0005737">
    <property type="term" value="C:cytoplasm"/>
    <property type="evidence" value="ECO:0007669"/>
    <property type="project" value="TreeGrafter"/>
</dbReference>
<keyword evidence="12" id="KW-0482">Metalloprotease</keyword>
<evidence type="ECO:0000256" key="11">
    <source>
        <dbReference type="ARBA" id="ARBA00022837"/>
    </source>
</evidence>
<dbReference type="KEGG" id="bgt:106064264"/>
<evidence type="ECO:0000256" key="9">
    <source>
        <dbReference type="ARBA" id="ARBA00022801"/>
    </source>
</evidence>
<dbReference type="EC" id="3.4.11.7" evidence="5"/>
<keyword evidence="7" id="KW-0645">Protease</keyword>
<evidence type="ECO:0000259" key="13">
    <source>
        <dbReference type="Pfam" id="PF01433"/>
    </source>
</evidence>
<evidence type="ECO:0000313" key="15">
    <source>
        <dbReference type="Proteomes" id="UP000076420"/>
    </source>
</evidence>
<dbReference type="VEuPathDB" id="VectorBase:BGLB032101"/>
<dbReference type="GO" id="GO:0016020">
    <property type="term" value="C:membrane"/>
    <property type="evidence" value="ECO:0007669"/>
    <property type="project" value="TreeGrafter"/>
</dbReference>
<dbReference type="PRINTS" id="PR00756">
    <property type="entry name" value="ALADIPTASE"/>
</dbReference>
<dbReference type="GO" id="GO:0008270">
    <property type="term" value="F:zinc ion binding"/>
    <property type="evidence" value="ECO:0007669"/>
    <property type="project" value="InterPro"/>
</dbReference>
<keyword evidence="6" id="KW-0031">Aminopeptidase</keyword>
<evidence type="ECO:0000256" key="4">
    <source>
        <dbReference type="ARBA" id="ARBA00011748"/>
    </source>
</evidence>
<evidence type="ECO:0000256" key="1">
    <source>
        <dbReference type="ARBA" id="ARBA00001703"/>
    </source>
</evidence>
<feature type="domain" description="Peptidase M1 membrane alanine aminopeptidase" evidence="13">
    <location>
        <begin position="5"/>
        <end position="118"/>
    </location>
</feature>
<comment type="similarity">
    <text evidence="3">Belongs to the peptidase M1 family.</text>
</comment>
<keyword evidence="11" id="KW-0106">Calcium</keyword>
<gene>
    <name evidence="14" type="primary">106064264</name>
</gene>
<evidence type="ECO:0000256" key="2">
    <source>
        <dbReference type="ARBA" id="ARBA00001947"/>
    </source>
</evidence>
<name>A0A2C9LKU1_BIOGL</name>
<dbReference type="STRING" id="6526.A0A2C9LKU1"/>
<dbReference type="EnsemblMetazoa" id="BGLB032101-RA">
    <property type="protein sequence ID" value="BGLB032101-PA"/>
    <property type="gene ID" value="BGLB032101"/>
</dbReference>
<dbReference type="GO" id="GO:0042277">
    <property type="term" value="F:peptide binding"/>
    <property type="evidence" value="ECO:0007669"/>
    <property type="project" value="TreeGrafter"/>
</dbReference>
<reference evidence="14" key="1">
    <citation type="submission" date="2020-05" db="UniProtKB">
        <authorList>
            <consortium name="EnsemblMetazoa"/>
        </authorList>
    </citation>
    <scope>IDENTIFICATION</scope>
    <source>
        <strain evidence="14">BB02</strain>
    </source>
</reference>
<keyword evidence="8" id="KW-0479">Metal-binding</keyword>
<dbReference type="PANTHER" id="PTHR11533:SF276">
    <property type="entry name" value="GLUTAMYL AMINOPEPTIDASE"/>
    <property type="match status" value="1"/>
</dbReference>
<sequence length="118" mass="13806">MHHSRDDHMLYEEGTSRLTRKTTVARTISHELSHQWFGNLVTMAWWDDLWLNEGFAKYMDSFGVDNINPDYNAVSAFVVIDVFRVMRGDSLVTSRPVYTPVTRNEFILEIVDDITYTK</sequence>
<comment type="catalytic activity">
    <reaction evidence="1">
        <text>Release of N-terminal glutamate (and to a lesser extent aspartate) from a peptide.</text>
        <dbReference type="EC" id="3.4.11.7"/>
    </reaction>
</comment>
<evidence type="ECO:0000256" key="12">
    <source>
        <dbReference type="ARBA" id="ARBA00023049"/>
    </source>
</evidence>
<dbReference type="SUPFAM" id="SSF55486">
    <property type="entry name" value="Metalloproteases ('zincins'), catalytic domain"/>
    <property type="match status" value="1"/>
</dbReference>
<accession>A0A2C9LKU1</accession>
<dbReference type="InterPro" id="IPR027268">
    <property type="entry name" value="Peptidase_M4/M1_CTD_sf"/>
</dbReference>